<organism evidence="2 3">
    <name type="scientific">Kurthia sibirica</name>
    <dbReference type="NCBI Taxonomy" id="202750"/>
    <lineage>
        <taxon>Bacteria</taxon>
        <taxon>Bacillati</taxon>
        <taxon>Bacillota</taxon>
        <taxon>Bacilli</taxon>
        <taxon>Bacillales</taxon>
        <taxon>Caryophanaceae</taxon>
        <taxon>Kurthia</taxon>
    </lineage>
</organism>
<evidence type="ECO:0000313" key="3">
    <source>
        <dbReference type="Proteomes" id="UP000245938"/>
    </source>
</evidence>
<proteinExistence type="predicted"/>
<dbReference type="OrthoDB" id="2454118at2"/>
<keyword evidence="3" id="KW-1185">Reference proteome</keyword>
<keyword evidence="1" id="KW-0732">Signal</keyword>
<dbReference type="RefSeq" id="WP_109306864.1">
    <property type="nucleotide sequence ID" value="NZ_BJUF01000011.1"/>
</dbReference>
<dbReference type="Proteomes" id="UP000245938">
    <property type="component" value="Unassembled WGS sequence"/>
</dbReference>
<name>A0A2U3AIZ9_9BACL</name>
<accession>A0A2U3AIZ9</accession>
<evidence type="ECO:0000256" key="1">
    <source>
        <dbReference type="SAM" id="SignalP"/>
    </source>
</evidence>
<dbReference type="EMBL" id="QFVR01000020">
    <property type="protein sequence ID" value="PWI24523.1"/>
    <property type="molecule type" value="Genomic_DNA"/>
</dbReference>
<comment type="caution">
    <text evidence="2">The sequence shown here is derived from an EMBL/GenBank/DDBJ whole genome shotgun (WGS) entry which is preliminary data.</text>
</comment>
<evidence type="ECO:0000313" key="2">
    <source>
        <dbReference type="EMBL" id="PWI24523.1"/>
    </source>
</evidence>
<sequence length="268" mass="29765">MKNKRPTIIALSATLTLGIASIGTTPTTANANAHLVKSVTTPSYKTTSLKDFRTVKNTSSVYIYSKPSIKSAKLQKLPKNSAVVITSKKSGSFTKIRYIFGYAYIKTAHLSKATPANNAPLARDISKKYHYELPYNNGSRFNNKFNASFTKVYAPNKAVQNFWLYHSEPDQKGVVEFDTTRGLYMGDIENGYLSLAVKYPTRKNATWSGSYGNKSRIISTKSTVKTTAGTFKNVVIVKNSGNYSYFAPNKGLILLKNKHKKTIMKLIK</sequence>
<dbReference type="AlphaFoldDB" id="A0A2U3AIZ9"/>
<gene>
    <name evidence="2" type="ORF">DEX24_13100</name>
</gene>
<dbReference type="Gene3D" id="2.30.30.40">
    <property type="entry name" value="SH3 Domains"/>
    <property type="match status" value="1"/>
</dbReference>
<protein>
    <recommendedName>
        <fullName evidence="4">SH3b domain-containing protein</fullName>
    </recommendedName>
</protein>
<feature type="signal peptide" evidence="1">
    <location>
        <begin position="1"/>
        <end position="31"/>
    </location>
</feature>
<feature type="chain" id="PRO_5015694333" description="SH3b domain-containing protein" evidence="1">
    <location>
        <begin position="32"/>
        <end position="268"/>
    </location>
</feature>
<reference evidence="2 3" key="1">
    <citation type="submission" date="2018-05" db="EMBL/GenBank/DDBJ databases">
        <title>Kurthia sibirica genome sequence.</title>
        <authorList>
            <person name="Maclea K.S."/>
            <person name="Goen A.E."/>
        </authorList>
    </citation>
    <scope>NUCLEOTIDE SEQUENCE [LARGE SCALE GENOMIC DNA]</scope>
    <source>
        <strain evidence="2 3">ATCC 49154</strain>
    </source>
</reference>
<evidence type="ECO:0008006" key="4">
    <source>
        <dbReference type="Google" id="ProtNLM"/>
    </source>
</evidence>